<dbReference type="PANTHER" id="PTHR42776">
    <property type="entry name" value="SERINE PEPTIDASE S9 FAMILY MEMBER"/>
    <property type="match status" value="1"/>
</dbReference>
<dbReference type="InterPro" id="IPR001375">
    <property type="entry name" value="Peptidase_S9_cat"/>
</dbReference>
<feature type="chain" id="PRO_5041386130" description="Peptidase S9 prolyl oligopeptidase catalytic domain-containing protein" evidence="3">
    <location>
        <begin position="27"/>
        <end position="868"/>
    </location>
</feature>
<dbReference type="GO" id="GO:0004252">
    <property type="term" value="F:serine-type endopeptidase activity"/>
    <property type="evidence" value="ECO:0007669"/>
    <property type="project" value="TreeGrafter"/>
</dbReference>
<dbReference type="Pfam" id="PF00326">
    <property type="entry name" value="Peptidase_S9"/>
    <property type="match status" value="1"/>
</dbReference>
<evidence type="ECO:0000313" key="6">
    <source>
        <dbReference type="Proteomes" id="UP001161325"/>
    </source>
</evidence>
<evidence type="ECO:0000259" key="4">
    <source>
        <dbReference type="Pfam" id="PF00326"/>
    </source>
</evidence>
<evidence type="ECO:0000256" key="3">
    <source>
        <dbReference type="SAM" id="SignalP"/>
    </source>
</evidence>
<dbReference type="SUPFAM" id="SSF53474">
    <property type="entry name" value="alpha/beta-Hydrolases"/>
    <property type="match status" value="1"/>
</dbReference>
<gene>
    <name evidence="5" type="ORF">rosag_14070</name>
</gene>
<dbReference type="Gene3D" id="2.120.10.30">
    <property type="entry name" value="TolB, C-terminal domain"/>
    <property type="match status" value="1"/>
</dbReference>
<name>A0AA37Q1Z0_9BACT</name>
<accession>A0AA37Q1Z0</accession>
<dbReference type="Proteomes" id="UP001161325">
    <property type="component" value="Unassembled WGS sequence"/>
</dbReference>
<feature type="region of interest" description="Disordered" evidence="2">
    <location>
        <begin position="242"/>
        <end position="264"/>
    </location>
</feature>
<dbReference type="PANTHER" id="PTHR42776:SF28">
    <property type="entry name" value="GLUTAMYL ENDOPEPTIDASE, CHLOROPLASTIC-RELATED"/>
    <property type="match status" value="1"/>
</dbReference>
<feature type="compositionally biased region" description="Pro residues" evidence="2">
    <location>
        <begin position="30"/>
        <end position="44"/>
    </location>
</feature>
<dbReference type="Gene3D" id="3.40.50.1820">
    <property type="entry name" value="alpha/beta hydrolase"/>
    <property type="match status" value="1"/>
</dbReference>
<feature type="region of interest" description="Disordered" evidence="2">
    <location>
        <begin position="27"/>
        <end position="52"/>
    </location>
</feature>
<dbReference type="SUPFAM" id="SSF82171">
    <property type="entry name" value="DPP6 N-terminal domain-like"/>
    <property type="match status" value="1"/>
</dbReference>
<sequence>MPSSVRPRRAAAGALSLALLAASALGAQTPAPPPAATPAAPSAPRPARVSAEQVAQAEADARYVRPPAPIAEWFGRDASFAVLDAPAPGGRWFLVPRATQLSTLALMSRPTLRLAELEIRPATDRLWHLDTFGVRALQIYDLQARRFHDVALPAGTFVSDWTWSPDGARVAFLAHRPTGTEVWTADAATGRAQRVSDARVLATLGTSSHVDISPEVEQRPSRMLQWTPEGTLLTLVVPADRGAEPTQGRVPEGPRVRLSRPTATPTRTFSNLLGDTHDAALFERYTRAQLVELAPGRAPRRLGEPRMYESIALSADGKHVLARWVERPFSFLTSWRGFPGKTAVLDRAGAVVATLEKRALREGSSDGPGGGGQGGGGLRGLAWHPAGAGLVYLKRVTGGGDQVVLLRAPFDTAKGTVLAASEDPIAEVRLDSAGRRVFGTVTRTGRRALAYWDRTRGDSGAAPARRIIVGFAHPDSILTAPGDLWTERTPNGIAYALVSAAGEPYLQGDGLTRDFRPRPFVDRVSLADTTRARVFQGAADTWDRPLVALDADLKRMIVAREGRALFPDSYLWTPGGALENLTRNANPFPELANVRRTDFTFTRQDGLEIQGNIALPVGYRDGQKVPAIFWTYPREFTTPDGYRRAALRARNRNAFPHLTWLRWSELWLTQGYALVYPDIPIVGENYNDTYVSSMVDAMYGAMRAVERMGTVDMDRVGHGGHSYGAFATANLLAHTPFFKAGIAGDGAYNRSLTPTGFQAEPRSIWAASETYLEMSPYFKADQIRAPILLYHGGDDNNTGTWPLQSERFMHALTSLGKTAALYVYPYESHTPRSMENTLDLWARWIDWFDRYVKKSGGPATTATAGGGD</sequence>
<keyword evidence="1" id="KW-0378">Hydrolase</keyword>
<dbReference type="AlphaFoldDB" id="A0AA37Q1Z0"/>
<keyword evidence="3" id="KW-0732">Signal</keyword>
<organism evidence="5 6">
    <name type="scientific">Roseisolibacter agri</name>
    <dbReference type="NCBI Taxonomy" id="2014610"/>
    <lineage>
        <taxon>Bacteria</taxon>
        <taxon>Pseudomonadati</taxon>
        <taxon>Gemmatimonadota</taxon>
        <taxon>Gemmatimonadia</taxon>
        <taxon>Gemmatimonadales</taxon>
        <taxon>Gemmatimonadaceae</taxon>
        <taxon>Roseisolibacter</taxon>
    </lineage>
</organism>
<evidence type="ECO:0000256" key="1">
    <source>
        <dbReference type="ARBA" id="ARBA00022801"/>
    </source>
</evidence>
<dbReference type="InterPro" id="IPR029058">
    <property type="entry name" value="AB_hydrolase_fold"/>
</dbReference>
<protein>
    <recommendedName>
        <fullName evidence="4">Peptidase S9 prolyl oligopeptidase catalytic domain-containing protein</fullName>
    </recommendedName>
</protein>
<comment type="caution">
    <text evidence="5">The sequence shown here is derived from an EMBL/GenBank/DDBJ whole genome shotgun (WGS) entry which is preliminary data.</text>
</comment>
<feature type="signal peptide" evidence="3">
    <location>
        <begin position="1"/>
        <end position="26"/>
    </location>
</feature>
<dbReference type="GO" id="GO:0006508">
    <property type="term" value="P:proteolysis"/>
    <property type="evidence" value="ECO:0007669"/>
    <property type="project" value="InterPro"/>
</dbReference>
<reference evidence="5" key="1">
    <citation type="submission" date="2022-08" db="EMBL/GenBank/DDBJ databases">
        <title>Draft genome sequencing of Roseisolibacter agri AW1220.</title>
        <authorList>
            <person name="Tobiishi Y."/>
            <person name="Tonouchi A."/>
        </authorList>
    </citation>
    <scope>NUCLEOTIDE SEQUENCE</scope>
    <source>
        <strain evidence="5">AW1220</strain>
    </source>
</reference>
<dbReference type="InterPro" id="IPR011042">
    <property type="entry name" value="6-blade_b-propeller_TolB-like"/>
</dbReference>
<feature type="domain" description="Peptidase S9 prolyl oligopeptidase catalytic" evidence="4">
    <location>
        <begin position="668"/>
        <end position="854"/>
    </location>
</feature>
<evidence type="ECO:0000256" key="2">
    <source>
        <dbReference type="SAM" id="MobiDB-lite"/>
    </source>
</evidence>
<dbReference type="RefSeq" id="WP_284349337.1">
    <property type="nucleotide sequence ID" value="NZ_BRXS01000002.1"/>
</dbReference>
<keyword evidence="6" id="KW-1185">Reference proteome</keyword>
<dbReference type="EMBL" id="BRXS01000002">
    <property type="protein sequence ID" value="GLC24894.1"/>
    <property type="molecule type" value="Genomic_DNA"/>
</dbReference>
<evidence type="ECO:0000313" key="5">
    <source>
        <dbReference type="EMBL" id="GLC24894.1"/>
    </source>
</evidence>
<proteinExistence type="predicted"/>